<accession>A0A934QUK9</accession>
<gene>
    <name evidence="2" type="ORF">JHE00_14985</name>
</gene>
<dbReference type="RefSeq" id="WP_200318668.1">
    <property type="nucleotide sequence ID" value="NZ_JAENJH010000003.1"/>
</dbReference>
<dbReference type="AlphaFoldDB" id="A0A934QUK9"/>
<reference evidence="2" key="1">
    <citation type="submission" date="2020-12" db="EMBL/GenBank/DDBJ databases">
        <title>Prauserella sp. ASG 168, a novel actinomycete isolated from cave rock.</title>
        <authorList>
            <person name="Suriyachadkun C."/>
        </authorList>
    </citation>
    <scope>NUCLEOTIDE SEQUENCE</scope>
    <source>
        <strain evidence="2">ASG 168</strain>
    </source>
</reference>
<evidence type="ECO:0000313" key="2">
    <source>
        <dbReference type="EMBL" id="MBK1785633.1"/>
    </source>
</evidence>
<keyword evidence="3" id="KW-1185">Reference proteome</keyword>
<protein>
    <submittedName>
        <fullName evidence="2">Uncharacterized protein</fullName>
    </submittedName>
</protein>
<organism evidence="2 3">
    <name type="scientific">Prauserella cavernicola</name>
    <dbReference type="NCBI Taxonomy" id="2800127"/>
    <lineage>
        <taxon>Bacteria</taxon>
        <taxon>Bacillati</taxon>
        <taxon>Actinomycetota</taxon>
        <taxon>Actinomycetes</taxon>
        <taxon>Pseudonocardiales</taxon>
        <taxon>Pseudonocardiaceae</taxon>
        <taxon>Prauserella</taxon>
    </lineage>
</organism>
<keyword evidence="1" id="KW-1133">Transmembrane helix</keyword>
<evidence type="ECO:0000256" key="1">
    <source>
        <dbReference type="SAM" id="Phobius"/>
    </source>
</evidence>
<comment type="caution">
    <text evidence="2">The sequence shown here is derived from an EMBL/GenBank/DDBJ whole genome shotgun (WGS) entry which is preliminary data.</text>
</comment>
<dbReference type="Proteomes" id="UP000635245">
    <property type="component" value="Unassembled WGS sequence"/>
</dbReference>
<name>A0A934QUK9_9PSEU</name>
<dbReference type="EMBL" id="JAENJH010000003">
    <property type="protein sequence ID" value="MBK1785633.1"/>
    <property type="molecule type" value="Genomic_DNA"/>
</dbReference>
<feature type="transmembrane region" description="Helical" evidence="1">
    <location>
        <begin position="50"/>
        <end position="68"/>
    </location>
</feature>
<sequence length="73" mass="8525">MKLLRGLREPFPTDRRAWITMLTISVVVSFPIQAWSSDGWDWHTDIWREAPAFGLFIGLWTMCGFVLINKVSR</sequence>
<evidence type="ECO:0000313" key="3">
    <source>
        <dbReference type="Proteomes" id="UP000635245"/>
    </source>
</evidence>
<feature type="transmembrane region" description="Helical" evidence="1">
    <location>
        <begin position="16"/>
        <end position="35"/>
    </location>
</feature>
<proteinExistence type="predicted"/>
<keyword evidence="1" id="KW-0472">Membrane</keyword>
<keyword evidence="1" id="KW-0812">Transmembrane</keyword>